<dbReference type="SMART" id="SM00564">
    <property type="entry name" value="PQQ"/>
    <property type="match status" value="5"/>
</dbReference>
<dbReference type="InterPro" id="IPR018391">
    <property type="entry name" value="PQQ_b-propeller_rpt"/>
</dbReference>
<reference evidence="2" key="1">
    <citation type="submission" date="2023-03" db="EMBL/GenBank/DDBJ databases">
        <title>Stygiobacter electus gen. nov., sp. nov., facultatively anaerobic thermotolerant bacterium of the class Ignavibacteria from a well of Yessentuki mineral water deposit.</title>
        <authorList>
            <person name="Podosokorskaya O.A."/>
            <person name="Elcheninov A.G."/>
            <person name="Petrova N.F."/>
            <person name="Zavarzina D.G."/>
            <person name="Kublanov I.V."/>
            <person name="Merkel A.Y."/>
        </authorList>
    </citation>
    <scope>NUCLEOTIDE SEQUENCE</scope>
    <source>
        <strain evidence="2">09-Me</strain>
    </source>
</reference>
<dbReference type="InterPro" id="IPR011047">
    <property type="entry name" value="Quinoprotein_ADH-like_sf"/>
</dbReference>
<protein>
    <submittedName>
        <fullName evidence="2">PQQ-binding-like beta-propeller repeat protein</fullName>
    </submittedName>
</protein>
<dbReference type="EMBL" id="JARGDL010000004">
    <property type="protein sequence ID" value="MDF1611467.1"/>
    <property type="molecule type" value="Genomic_DNA"/>
</dbReference>
<feature type="domain" description="Pyrrolo-quinoline quinone repeat" evidence="1">
    <location>
        <begin position="58"/>
        <end position="265"/>
    </location>
</feature>
<organism evidence="2 3">
    <name type="scientific">Stygiobacter electus</name>
    <dbReference type="NCBI Taxonomy" id="3032292"/>
    <lineage>
        <taxon>Bacteria</taxon>
        <taxon>Pseudomonadati</taxon>
        <taxon>Ignavibacteriota</taxon>
        <taxon>Ignavibacteria</taxon>
        <taxon>Ignavibacteriales</taxon>
        <taxon>Melioribacteraceae</taxon>
        <taxon>Stygiobacter</taxon>
    </lineage>
</organism>
<sequence length="381" mass="43901">MKVFLKIFFVIFSFGLIKCSQPIILKNKIDEQKGILQFGITSDRNFFVDKNISDKLEQIWSNETYGSFSNSSLLVYDKYLFVSDLSGRLFVFDRLNGKQIGYEKFSGEILVSPIINSFRIYIPVNNSEKKYSTIITFDFLQGKILNELKIDCKINFELIKADDGILVITNKGEICKVNFIGDLEWKVKLDFEIISNASLKNNLCFLGNNKSELILFDLAKKEIIKKIKLQSNVTSGIAFENDFLFFTTEDGTVYSYNYVNNKINWYVKTNSKAITFPVQDSKNIYIGNLGGEYFCFEKISGKIIWKFSSNSLFNSTPLLFNNLIVIPDNNKKVYLRDVKNGNVLSTLNFERRVKLTPLFYEGIIYFGVDRGEIYAYKVSIN</sequence>
<accession>A0AAE3P0K0</accession>
<proteinExistence type="predicted"/>
<dbReference type="Gene3D" id="2.130.10.10">
    <property type="entry name" value="YVTN repeat-like/Quinoprotein amine dehydrogenase"/>
    <property type="match status" value="1"/>
</dbReference>
<dbReference type="AlphaFoldDB" id="A0AAE3P0K0"/>
<dbReference type="Proteomes" id="UP001221302">
    <property type="component" value="Unassembled WGS sequence"/>
</dbReference>
<dbReference type="SUPFAM" id="SSF50998">
    <property type="entry name" value="Quinoprotein alcohol dehydrogenase-like"/>
    <property type="match status" value="1"/>
</dbReference>
<dbReference type="InterPro" id="IPR015943">
    <property type="entry name" value="WD40/YVTN_repeat-like_dom_sf"/>
</dbReference>
<dbReference type="InterPro" id="IPR002372">
    <property type="entry name" value="PQQ_rpt_dom"/>
</dbReference>
<feature type="domain" description="Pyrrolo-quinoline quinone repeat" evidence="1">
    <location>
        <begin position="271"/>
        <end position="377"/>
    </location>
</feature>
<gene>
    <name evidence="2" type="ORF">P0M35_04840</name>
</gene>
<evidence type="ECO:0000259" key="1">
    <source>
        <dbReference type="Pfam" id="PF13360"/>
    </source>
</evidence>
<dbReference type="RefSeq" id="WP_321535234.1">
    <property type="nucleotide sequence ID" value="NZ_JARGDL010000004.1"/>
</dbReference>
<dbReference type="PANTHER" id="PTHR34512">
    <property type="entry name" value="CELL SURFACE PROTEIN"/>
    <property type="match status" value="1"/>
</dbReference>
<name>A0AAE3P0K0_9BACT</name>
<comment type="caution">
    <text evidence="2">The sequence shown here is derived from an EMBL/GenBank/DDBJ whole genome shotgun (WGS) entry which is preliminary data.</text>
</comment>
<keyword evidence="3" id="KW-1185">Reference proteome</keyword>
<evidence type="ECO:0000313" key="3">
    <source>
        <dbReference type="Proteomes" id="UP001221302"/>
    </source>
</evidence>
<dbReference type="Pfam" id="PF13360">
    <property type="entry name" value="PQQ_2"/>
    <property type="match status" value="2"/>
</dbReference>
<dbReference type="PANTHER" id="PTHR34512:SF30">
    <property type="entry name" value="OUTER MEMBRANE PROTEIN ASSEMBLY FACTOR BAMB"/>
    <property type="match status" value="1"/>
</dbReference>
<evidence type="ECO:0000313" key="2">
    <source>
        <dbReference type="EMBL" id="MDF1611467.1"/>
    </source>
</evidence>